<gene>
    <name evidence="3" type="ORF">GCM10017653_46210</name>
</gene>
<keyword evidence="4" id="KW-1185">Reference proteome</keyword>
<reference evidence="3" key="1">
    <citation type="journal article" date="2014" name="Int. J. Syst. Evol. Microbiol.">
        <title>Complete genome sequence of Corynebacterium casei LMG S-19264T (=DSM 44701T), isolated from a smear-ripened cheese.</title>
        <authorList>
            <consortium name="US DOE Joint Genome Institute (JGI-PGF)"/>
            <person name="Walter F."/>
            <person name="Albersmeier A."/>
            <person name="Kalinowski J."/>
            <person name="Ruckert C."/>
        </authorList>
    </citation>
    <scope>NUCLEOTIDE SEQUENCE</scope>
    <source>
        <strain evidence="3">VKM B-2789</strain>
    </source>
</reference>
<proteinExistence type="inferred from homology"/>
<dbReference type="Proteomes" id="UP001143330">
    <property type="component" value="Unassembled WGS sequence"/>
</dbReference>
<dbReference type="InterPro" id="IPR002347">
    <property type="entry name" value="SDR_fam"/>
</dbReference>
<dbReference type="EMBL" id="BSFM01000021">
    <property type="protein sequence ID" value="GLK86551.1"/>
    <property type="molecule type" value="Genomic_DNA"/>
</dbReference>
<sequence>MTSPAPLSSAAARPLALVTGGAVRIGRAISLALATAGYDLVIHTRRPEPVAEAVCAEIEARGGRAHLLHAELSDADAVAGLLPACATFGTLRLLVNNASEFHPDAAGALVRGLWDRHFAVNLRAPVFLAEAFAAQLPAHGTGAVVNLIDQRVLKPTPHYLSYSLTKQGLWAATRLLAQGLAPRVRVNAVAPGPTLANIRQSPEDFARQGAAVPLGRGPRPEEIAEAVLFLAQAESITGQLLTVDGGQHLAWQTPDTEVPD</sequence>
<evidence type="ECO:0000256" key="2">
    <source>
        <dbReference type="ARBA" id="ARBA00023002"/>
    </source>
</evidence>
<dbReference type="Gene3D" id="3.40.50.720">
    <property type="entry name" value="NAD(P)-binding Rossmann-like Domain"/>
    <property type="match status" value="1"/>
</dbReference>
<comment type="caution">
    <text evidence="3">The sequence shown here is derived from an EMBL/GenBank/DDBJ whole genome shotgun (WGS) entry which is preliminary data.</text>
</comment>
<dbReference type="InterPro" id="IPR036291">
    <property type="entry name" value="NAD(P)-bd_dom_sf"/>
</dbReference>
<dbReference type="RefSeq" id="WP_213363606.1">
    <property type="nucleotide sequence ID" value="NZ_BSFM01000021.1"/>
</dbReference>
<dbReference type="PANTHER" id="PTHR43639">
    <property type="entry name" value="OXIDOREDUCTASE, SHORT-CHAIN DEHYDROGENASE/REDUCTASE FAMILY (AFU_ORTHOLOGUE AFUA_5G02870)"/>
    <property type="match status" value="1"/>
</dbReference>
<dbReference type="AlphaFoldDB" id="A0A9W6JZ25"/>
<accession>A0A9W6JZ25</accession>
<protein>
    <submittedName>
        <fullName evidence="3">Short chain dehydrogenase</fullName>
    </submittedName>
</protein>
<dbReference type="PANTHER" id="PTHR43639:SF1">
    <property type="entry name" value="SHORT-CHAIN DEHYDROGENASE_REDUCTASE FAMILY PROTEIN"/>
    <property type="match status" value="1"/>
</dbReference>
<dbReference type="GO" id="GO:0016491">
    <property type="term" value="F:oxidoreductase activity"/>
    <property type="evidence" value="ECO:0007669"/>
    <property type="project" value="UniProtKB-KW"/>
</dbReference>
<keyword evidence="2" id="KW-0560">Oxidoreductase</keyword>
<evidence type="ECO:0000256" key="1">
    <source>
        <dbReference type="ARBA" id="ARBA00006484"/>
    </source>
</evidence>
<dbReference type="NCBIfam" id="NF006597">
    <property type="entry name" value="PRK09134.1"/>
    <property type="match status" value="1"/>
</dbReference>
<evidence type="ECO:0000313" key="3">
    <source>
        <dbReference type="EMBL" id="GLK86551.1"/>
    </source>
</evidence>
<comment type="similarity">
    <text evidence="1">Belongs to the short-chain dehydrogenases/reductases (SDR) family.</text>
</comment>
<evidence type="ECO:0000313" key="4">
    <source>
        <dbReference type="Proteomes" id="UP001143330"/>
    </source>
</evidence>
<organism evidence="3 4">
    <name type="scientific">Ancylobacter defluvii</name>
    <dbReference type="NCBI Taxonomy" id="1282440"/>
    <lineage>
        <taxon>Bacteria</taxon>
        <taxon>Pseudomonadati</taxon>
        <taxon>Pseudomonadota</taxon>
        <taxon>Alphaproteobacteria</taxon>
        <taxon>Hyphomicrobiales</taxon>
        <taxon>Xanthobacteraceae</taxon>
        <taxon>Ancylobacter</taxon>
    </lineage>
</organism>
<dbReference type="SUPFAM" id="SSF51735">
    <property type="entry name" value="NAD(P)-binding Rossmann-fold domains"/>
    <property type="match status" value="1"/>
</dbReference>
<dbReference type="Pfam" id="PF13561">
    <property type="entry name" value="adh_short_C2"/>
    <property type="match status" value="1"/>
</dbReference>
<name>A0A9W6JZ25_9HYPH</name>
<reference evidence="3" key="2">
    <citation type="submission" date="2023-01" db="EMBL/GenBank/DDBJ databases">
        <authorList>
            <person name="Sun Q."/>
            <person name="Evtushenko L."/>
        </authorList>
    </citation>
    <scope>NUCLEOTIDE SEQUENCE</scope>
    <source>
        <strain evidence="3">VKM B-2789</strain>
    </source>
</reference>
<dbReference type="PRINTS" id="PR00081">
    <property type="entry name" value="GDHRDH"/>
</dbReference>